<dbReference type="InterPro" id="IPR005627">
    <property type="entry name" value="CutC-like"/>
</dbReference>
<dbReference type="GO" id="GO:0005737">
    <property type="term" value="C:cytoplasm"/>
    <property type="evidence" value="ECO:0007669"/>
    <property type="project" value="UniProtKB-SubCell"/>
</dbReference>
<gene>
    <name evidence="2" type="primary">cutC</name>
    <name evidence="3" type="ORF">SAMN06265379_108103</name>
</gene>
<dbReference type="Pfam" id="PF03932">
    <property type="entry name" value="CutC"/>
    <property type="match status" value="1"/>
</dbReference>
<dbReference type="GO" id="GO:0005507">
    <property type="term" value="F:copper ion binding"/>
    <property type="evidence" value="ECO:0007669"/>
    <property type="project" value="TreeGrafter"/>
</dbReference>
<protein>
    <recommendedName>
        <fullName evidence="2">PF03932 family protein CutC</fullName>
    </recommendedName>
</protein>
<dbReference type="RefSeq" id="WP_221929432.1">
    <property type="nucleotide sequence ID" value="NZ_FXTB01000008.1"/>
</dbReference>
<dbReference type="SUPFAM" id="SSF110395">
    <property type="entry name" value="CutC-like"/>
    <property type="match status" value="1"/>
</dbReference>
<dbReference type="EMBL" id="FXTB01000008">
    <property type="protein sequence ID" value="SMO81301.1"/>
    <property type="molecule type" value="Genomic_DNA"/>
</dbReference>
<evidence type="ECO:0000256" key="1">
    <source>
        <dbReference type="ARBA" id="ARBA00007768"/>
    </source>
</evidence>
<dbReference type="PANTHER" id="PTHR12598">
    <property type="entry name" value="COPPER HOMEOSTASIS PROTEIN CUTC"/>
    <property type="match status" value="1"/>
</dbReference>
<comment type="caution">
    <text evidence="2">Once thought to be involved in copper homeostasis, experiments in E.coli have shown this is not the case.</text>
</comment>
<dbReference type="AlphaFoldDB" id="A0A521ECX2"/>
<comment type="subcellular location">
    <subcellularLocation>
        <location evidence="2">Cytoplasm</location>
    </subcellularLocation>
</comment>
<proteinExistence type="inferred from homology"/>
<sequence>MNKPQDIYKEACVETYAECVLAEQRGANRLELCSALEHGGLTPSIDLVNKVLANVNIPTKVMVRARKGNFVYNEAEIKEMEKSIDAFKEAGVHGVVFGFLTPDNRIDIETTKRLTQLAKPLNVCFHKAIDEVEDILEAVEQLCNIPGVDAILTSGGEATAMEGQETLRQMLKVADNRLQIVVAGKVLNSNMEELNILIKAKEYHGRRIVGELE</sequence>
<evidence type="ECO:0000313" key="3">
    <source>
        <dbReference type="EMBL" id="SMO81301.1"/>
    </source>
</evidence>
<comment type="similarity">
    <text evidence="1 2">Belongs to the CutC family.</text>
</comment>
<dbReference type="Gene3D" id="3.20.20.380">
    <property type="entry name" value="Copper homeostasis (CutC) domain"/>
    <property type="match status" value="1"/>
</dbReference>
<evidence type="ECO:0000313" key="4">
    <source>
        <dbReference type="Proteomes" id="UP000319040"/>
    </source>
</evidence>
<keyword evidence="4" id="KW-1185">Reference proteome</keyword>
<dbReference type="InterPro" id="IPR036822">
    <property type="entry name" value="CutC-like_dom_sf"/>
</dbReference>
<keyword evidence="2" id="KW-0963">Cytoplasm</keyword>
<dbReference type="PANTHER" id="PTHR12598:SF0">
    <property type="entry name" value="COPPER HOMEOSTASIS PROTEIN CUTC HOMOLOG"/>
    <property type="match status" value="1"/>
</dbReference>
<reference evidence="3 4" key="1">
    <citation type="submission" date="2017-05" db="EMBL/GenBank/DDBJ databases">
        <authorList>
            <person name="Varghese N."/>
            <person name="Submissions S."/>
        </authorList>
    </citation>
    <scope>NUCLEOTIDE SEQUENCE [LARGE SCALE GENOMIC DNA]</scope>
    <source>
        <strain evidence="3 4">DSM 27040</strain>
    </source>
</reference>
<dbReference type="HAMAP" id="MF_00795">
    <property type="entry name" value="CutC"/>
    <property type="match status" value="1"/>
</dbReference>
<dbReference type="Proteomes" id="UP000319040">
    <property type="component" value="Unassembled WGS sequence"/>
</dbReference>
<evidence type="ECO:0000256" key="2">
    <source>
        <dbReference type="HAMAP-Rule" id="MF_00795"/>
    </source>
</evidence>
<organism evidence="3 4">
    <name type="scientific">Saccharicrinis carchari</name>
    <dbReference type="NCBI Taxonomy" id="1168039"/>
    <lineage>
        <taxon>Bacteria</taxon>
        <taxon>Pseudomonadati</taxon>
        <taxon>Bacteroidota</taxon>
        <taxon>Bacteroidia</taxon>
        <taxon>Marinilabiliales</taxon>
        <taxon>Marinilabiliaceae</taxon>
        <taxon>Saccharicrinis</taxon>
    </lineage>
</organism>
<name>A0A521ECX2_SACCC</name>
<accession>A0A521ECX2</accession>